<evidence type="ECO:0000313" key="2">
    <source>
        <dbReference type="EMBL" id="TVX96265.1"/>
    </source>
</evidence>
<evidence type="ECO:0000313" key="3">
    <source>
        <dbReference type="Proteomes" id="UP000316330"/>
    </source>
</evidence>
<gene>
    <name evidence="2" type="ORF">FPZ45_21400</name>
</gene>
<accession>A0A559J8P8</accession>
<feature type="chain" id="PRO_5039122060" evidence="1">
    <location>
        <begin position="24"/>
        <end position="143"/>
    </location>
</feature>
<dbReference type="OrthoDB" id="1912370at2"/>
<name>A0A559J8P8_9BACL</name>
<dbReference type="Pfam" id="PF14275">
    <property type="entry name" value="DUF4362"/>
    <property type="match status" value="1"/>
</dbReference>
<dbReference type="Proteomes" id="UP000316330">
    <property type="component" value="Unassembled WGS sequence"/>
</dbReference>
<evidence type="ECO:0000256" key="1">
    <source>
        <dbReference type="SAM" id="SignalP"/>
    </source>
</evidence>
<dbReference type="AlphaFoldDB" id="A0A559J8P8"/>
<protein>
    <submittedName>
        <fullName evidence="2">DUF4362 domain-containing protein</fullName>
    </submittedName>
</protein>
<organism evidence="2 3">
    <name type="scientific">Cohnella terricola</name>
    <dbReference type="NCBI Taxonomy" id="1289167"/>
    <lineage>
        <taxon>Bacteria</taxon>
        <taxon>Bacillati</taxon>
        <taxon>Bacillota</taxon>
        <taxon>Bacilli</taxon>
        <taxon>Bacillales</taxon>
        <taxon>Paenibacillaceae</taxon>
        <taxon>Cohnella</taxon>
    </lineage>
</organism>
<feature type="signal peptide" evidence="1">
    <location>
        <begin position="1"/>
        <end position="23"/>
    </location>
</feature>
<proteinExistence type="predicted"/>
<reference evidence="2 3" key="1">
    <citation type="submission" date="2019-07" db="EMBL/GenBank/DDBJ databases">
        <authorList>
            <person name="Kim J."/>
        </authorList>
    </citation>
    <scope>NUCLEOTIDE SEQUENCE [LARGE SCALE GENOMIC DNA]</scope>
    <source>
        <strain evidence="2 3">G13</strain>
    </source>
</reference>
<dbReference type="EMBL" id="VNJJ01000017">
    <property type="protein sequence ID" value="TVX96265.1"/>
    <property type="molecule type" value="Genomic_DNA"/>
</dbReference>
<comment type="caution">
    <text evidence="2">The sequence shown here is derived from an EMBL/GenBank/DDBJ whole genome shotgun (WGS) entry which is preliminary data.</text>
</comment>
<keyword evidence="1" id="KW-0732">Signal</keyword>
<dbReference type="RefSeq" id="WP_144706327.1">
    <property type="nucleotide sequence ID" value="NZ_VNJJ01000017.1"/>
</dbReference>
<dbReference type="InterPro" id="IPR025372">
    <property type="entry name" value="DUF4362"/>
</dbReference>
<dbReference type="PROSITE" id="PS51257">
    <property type="entry name" value="PROKAR_LIPOPROTEIN"/>
    <property type="match status" value="1"/>
</dbReference>
<keyword evidence="3" id="KW-1185">Reference proteome</keyword>
<sequence>MVFRLLTLALVFISLISACSSKPYNYDTAINNGNIVNLHGNIKNGERLEVFYQNYKSKTKDKIRITQFTIEGDPIIYDFDFDGIDIKLRYDNSKDKHGTSNIRSTACKELIKTATKAGNDYTLKGCYGKDIDLGNDFRFEVST</sequence>